<dbReference type="AlphaFoldDB" id="A0AB36J6M3"/>
<dbReference type="Proteomes" id="UP000187323">
    <property type="component" value="Unassembled WGS sequence"/>
</dbReference>
<reference evidence="1 2" key="1">
    <citation type="submission" date="2016-10" db="EMBL/GenBank/DDBJ databases">
        <title>Paenibacillus species isolates.</title>
        <authorList>
            <person name="Beno S.M."/>
        </authorList>
    </citation>
    <scope>NUCLEOTIDE SEQUENCE [LARGE SCALE GENOMIC DNA]</scope>
    <source>
        <strain evidence="1 2">FSL H7-0918</strain>
    </source>
</reference>
<gene>
    <name evidence="1" type="ORF">BSK47_31220</name>
</gene>
<sequence length="64" mass="6713">MAKTDYELAAEITQELIKARGVAISGVDAAHSAIASFTQVHLSAEAVADAYKVILKGVREGIRG</sequence>
<evidence type="ECO:0000313" key="2">
    <source>
        <dbReference type="Proteomes" id="UP000187323"/>
    </source>
</evidence>
<accession>A0AB36J6M3</accession>
<organism evidence="1 2">
    <name type="scientific">Paenibacillus odorifer</name>
    <dbReference type="NCBI Taxonomy" id="189426"/>
    <lineage>
        <taxon>Bacteria</taxon>
        <taxon>Bacillati</taxon>
        <taxon>Bacillota</taxon>
        <taxon>Bacilli</taxon>
        <taxon>Bacillales</taxon>
        <taxon>Paenibacillaceae</taxon>
        <taxon>Paenibacillus</taxon>
    </lineage>
</organism>
<evidence type="ECO:0000313" key="1">
    <source>
        <dbReference type="EMBL" id="OME10146.1"/>
    </source>
</evidence>
<dbReference type="RefSeq" id="WP_076138927.1">
    <property type="nucleotide sequence ID" value="NZ_MPTO01000051.1"/>
</dbReference>
<protein>
    <submittedName>
        <fullName evidence="1">Uncharacterized protein</fullName>
    </submittedName>
</protein>
<comment type="caution">
    <text evidence="1">The sequence shown here is derived from an EMBL/GenBank/DDBJ whole genome shotgun (WGS) entry which is preliminary data.</text>
</comment>
<dbReference type="EMBL" id="MPTO01000051">
    <property type="protein sequence ID" value="OME10146.1"/>
    <property type="molecule type" value="Genomic_DNA"/>
</dbReference>
<name>A0AB36J6M3_9BACL</name>
<proteinExistence type="predicted"/>